<comment type="caution">
    <text evidence="5">The sequence shown here is derived from an EMBL/GenBank/DDBJ whole genome shotgun (WGS) entry which is preliminary data.</text>
</comment>
<dbReference type="CDD" id="cd16344">
    <property type="entry name" value="LMWPAP"/>
    <property type="match status" value="1"/>
</dbReference>
<evidence type="ECO:0000256" key="3">
    <source>
        <dbReference type="ARBA" id="ARBA00022912"/>
    </source>
</evidence>
<keyword evidence="3" id="KW-0904">Protein phosphatase</keyword>
<accession>A0ABQ1VT32</accession>
<dbReference type="InterPro" id="IPR050438">
    <property type="entry name" value="LMW_PTPase"/>
</dbReference>
<organism evidence="5 6">
    <name type="scientific">Paenibacillus aceti</name>
    <dbReference type="NCBI Taxonomy" id="1820010"/>
    <lineage>
        <taxon>Bacteria</taxon>
        <taxon>Bacillati</taxon>
        <taxon>Bacillota</taxon>
        <taxon>Bacilli</taxon>
        <taxon>Bacillales</taxon>
        <taxon>Paenibacillaceae</taxon>
        <taxon>Paenibacillus</taxon>
    </lineage>
</organism>
<name>A0ABQ1VT32_9BACL</name>
<dbReference type="Proteomes" id="UP000608420">
    <property type="component" value="Unassembled WGS sequence"/>
</dbReference>
<dbReference type="SUPFAM" id="SSF52788">
    <property type="entry name" value="Phosphotyrosine protein phosphatases I"/>
    <property type="match status" value="1"/>
</dbReference>
<evidence type="ECO:0000259" key="4">
    <source>
        <dbReference type="SMART" id="SM00226"/>
    </source>
</evidence>
<evidence type="ECO:0000313" key="6">
    <source>
        <dbReference type="Proteomes" id="UP000608420"/>
    </source>
</evidence>
<dbReference type="RefSeq" id="WP_120463816.1">
    <property type="nucleotide sequence ID" value="NZ_BMIW01000009.1"/>
</dbReference>
<keyword evidence="2" id="KW-0378">Hydrolase</keyword>
<evidence type="ECO:0000256" key="2">
    <source>
        <dbReference type="ARBA" id="ARBA00022801"/>
    </source>
</evidence>
<proteinExistence type="inferred from homology"/>
<dbReference type="SMART" id="SM00226">
    <property type="entry name" value="LMWPc"/>
    <property type="match status" value="1"/>
</dbReference>
<evidence type="ECO:0000313" key="5">
    <source>
        <dbReference type="EMBL" id="GGF95837.1"/>
    </source>
</evidence>
<protein>
    <submittedName>
        <fullName evidence="5">Protein-tyrosine-phosphatase</fullName>
    </submittedName>
</protein>
<dbReference type="Pfam" id="PF01451">
    <property type="entry name" value="LMWPc"/>
    <property type="match status" value="1"/>
</dbReference>
<reference evidence="6" key="1">
    <citation type="journal article" date="2019" name="Int. J. Syst. Evol. Microbiol.">
        <title>The Global Catalogue of Microorganisms (GCM) 10K type strain sequencing project: providing services to taxonomists for standard genome sequencing and annotation.</title>
        <authorList>
            <consortium name="The Broad Institute Genomics Platform"/>
            <consortium name="The Broad Institute Genome Sequencing Center for Infectious Disease"/>
            <person name="Wu L."/>
            <person name="Ma J."/>
        </authorList>
    </citation>
    <scope>NUCLEOTIDE SEQUENCE [LARGE SCALE GENOMIC DNA]</scope>
    <source>
        <strain evidence="6">CGMCC 1.15420</strain>
    </source>
</reference>
<dbReference type="InterPro" id="IPR036196">
    <property type="entry name" value="Ptyr_pPase_sf"/>
</dbReference>
<dbReference type="EMBL" id="BMIW01000009">
    <property type="protein sequence ID" value="GGF95837.1"/>
    <property type="molecule type" value="Genomic_DNA"/>
</dbReference>
<dbReference type="PANTHER" id="PTHR11717:SF31">
    <property type="entry name" value="LOW MOLECULAR WEIGHT PROTEIN-TYROSINE-PHOSPHATASE ETP-RELATED"/>
    <property type="match status" value="1"/>
</dbReference>
<comment type="similarity">
    <text evidence="1">Belongs to the low molecular weight phosphotyrosine protein phosphatase family.</text>
</comment>
<dbReference type="InterPro" id="IPR017867">
    <property type="entry name" value="Tyr_phospatase_low_mol_wt"/>
</dbReference>
<evidence type="ECO:0000256" key="1">
    <source>
        <dbReference type="ARBA" id="ARBA00011063"/>
    </source>
</evidence>
<gene>
    <name evidence="5" type="ORF">GCM10010913_16800</name>
</gene>
<dbReference type="Gene3D" id="3.40.50.2300">
    <property type="match status" value="1"/>
</dbReference>
<dbReference type="PRINTS" id="PR00719">
    <property type="entry name" value="LMWPTPASE"/>
</dbReference>
<feature type="domain" description="Phosphotyrosine protein phosphatase I" evidence="4">
    <location>
        <begin position="1"/>
        <end position="187"/>
    </location>
</feature>
<dbReference type="InterPro" id="IPR023485">
    <property type="entry name" value="Ptyr_pPase"/>
</dbReference>
<sequence length="200" mass="21939">MRILFVCTGNTCRSPMAEGMLRKLAEERGLQLEVRSAGVAASQGAAMSMHAEAVLRDQGIEDTITSTPLSAELVNWADLILTLTSGHRSHVIHYFPESADKIYTLKEYAESDSDVLEAQGELQRIAAELELDRALGKKPDEAMQRRLAELMRRMPTYDISDPFGGSRVEYDATAAEIKAALERLLSKLEQAASEEPGEAG</sequence>
<keyword evidence="6" id="KW-1185">Reference proteome</keyword>
<dbReference type="PANTHER" id="PTHR11717">
    <property type="entry name" value="LOW MOLECULAR WEIGHT PROTEIN TYROSINE PHOSPHATASE"/>
    <property type="match status" value="1"/>
</dbReference>